<feature type="domain" description="C2H2-type" evidence="7">
    <location>
        <begin position="253"/>
        <end position="280"/>
    </location>
</feature>
<evidence type="ECO:0000256" key="3">
    <source>
        <dbReference type="ARBA" id="ARBA00022771"/>
    </source>
</evidence>
<proteinExistence type="predicted"/>
<evidence type="ECO:0000313" key="8">
    <source>
        <dbReference type="EMBL" id="ORY26387.1"/>
    </source>
</evidence>
<dbReference type="PROSITE" id="PS00028">
    <property type="entry name" value="ZINC_FINGER_C2H2_1"/>
    <property type="match status" value="2"/>
</dbReference>
<evidence type="ECO:0000259" key="7">
    <source>
        <dbReference type="PROSITE" id="PS50157"/>
    </source>
</evidence>
<feature type="compositionally biased region" description="Acidic residues" evidence="6">
    <location>
        <begin position="142"/>
        <end position="157"/>
    </location>
</feature>
<feature type="domain" description="C2H2-type" evidence="7">
    <location>
        <begin position="221"/>
        <end position="251"/>
    </location>
</feature>
<keyword evidence="9" id="KW-1185">Reference proteome</keyword>
<accession>A0A1Y2AVX6</accession>
<dbReference type="SMART" id="SM00355">
    <property type="entry name" value="ZnF_C2H2"/>
    <property type="match status" value="4"/>
</dbReference>
<evidence type="ECO:0000313" key="9">
    <source>
        <dbReference type="Proteomes" id="UP000193642"/>
    </source>
</evidence>
<dbReference type="PANTHER" id="PTHR14003:SF19">
    <property type="entry name" value="YY2 TRANSCRIPTION FACTOR"/>
    <property type="match status" value="1"/>
</dbReference>
<feature type="compositionally biased region" description="Low complexity" evidence="6">
    <location>
        <begin position="168"/>
        <end position="177"/>
    </location>
</feature>
<dbReference type="InterPro" id="IPR013087">
    <property type="entry name" value="Znf_C2H2_type"/>
</dbReference>
<dbReference type="GO" id="GO:0000978">
    <property type="term" value="F:RNA polymerase II cis-regulatory region sequence-specific DNA binding"/>
    <property type="evidence" value="ECO:0007669"/>
    <property type="project" value="TreeGrafter"/>
</dbReference>
<dbReference type="GO" id="GO:0000785">
    <property type="term" value="C:chromatin"/>
    <property type="evidence" value="ECO:0007669"/>
    <property type="project" value="TreeGrafter"/>
</dbReference>
<reference evidence="8 9" key="1">
    <citation type="submission" date="2016-07" db="EMBL/GenBank/DDBJ databases">
        <title>Pervasive Adenine N6-methylation of Active Genes in Fungi.</title>
        <authorList>
            <consortium name="DOE Joint Genome Institute"/>
            <person name="Mondo S.J."/>
            <person name="Dannebaum R.O."/>
            <person name="Kuo R.C."/>
            <person name="Labutti K."/>
            <person name="Haridas S."/>
            <person name="Kuo A."/>
            <person name="Salamov A."/>
            <person name="Ahrendt S.R."/>
            <person name="Lipzen A."/>
            <person name="Sullivan W."/>
            <person name="Andreopoulos W.B."/>
            <person name="Clum A."/>
            <person name="Lindquist E."/>
            <person name="Daum C."/>
            <person name="Ramamoorthy G.K."/>
            <person name="Gryganskyi A."/>
            <person name="Culley D."/>
            <person name="Magnuson J.K."/>
            <person name="James T.Y."/>
            <person name="O'Malley M.A."/>
            <person name="Stajich J.E."/>
            <person name="Spatafora J.W."/>
            <person name="Visel A."/>
            <person name="Grigoriev I.V."/>
        </authorList>
    </citation>
    <scope>NUCLEOTIDE SEQUENCE [LARGE SCALE GENOMIC DNA]</scope>
    <source>
        <strain evidence="8 9">JEL800</strain>
    </source>
</reference>
<dbReference type="Gene3D" id="3.30.160.60">
    <property type="entry name" value="Classic Zinc Finger"/>
    <property type="match status" value="4"/>
</dbReference>
<name>A0A1Y2AVX6_9FUNG</name>
<dbReference type="EMBL" id="MCGO01000114">
    <property type="protein sequence ID" value="ORY26387.1"/>
    <property type="molecule type" value="Genomic_DNA"/>
</dbReference>
<dbReference type="PROSITE" id="PS50157">
    <property type="entry name" value="ZINC_FINGER_C2H2_2"/>
    <property type="match status" value="4"/>
</dbReference>
<evidence type="ECO:0000256" key="6">
    <source>
        <dbReference type="SAM" id="MobiDB-lite"/>
    </source>
</evidence>
<dbReference type="SUPFAM" id="SSF57667">
    <property type="entry name" value="beta-beta-alpha zinc fingers"/>
    <property type="match status" value="2"/>
</dbReference>
<sequence>MFSSNADKTTIDFLSAVQDQPCFQPTLLELLYGFPLYPSNCVLEAPLNQYENGDLLETLQFPEHSQSPACSPLPSLTSNTTDLDIRDLLSFQPMDPQSFLAALNEFTTFSVETPSCSSNPNTAPTSPVSQTTYSSPASSAFEADETQDDLDSDDEYNSDVNSTAAPTKGSPSKKGSSALGVKKTTSTKRGRDFVCKVCGSLFIRKQDMQRHEATHSEVKEHVCTIKGCGAGFVRRDALMRHMKSKRTKSKRDFLCSFCGNKFIRKQDMQRHEATHEAKKYNCPVAGCGYSFARRDALARHMKSIRCRRRK</sequence>
<feature type="compositionally biased region" description="Polar residues" evidence="6">
    <location>
        <begin position="112"/>
        <end position="138"/>
    </location>
</feature>
<evidence type="ECO:0000256" key="4">
    <source>
        <dbReference type="ARBA" id="ARBA00022833"/>
    </source>
</evidence>
<dbReference type="PANTHER" id="PTHR14003">
    <property type="entry name" value="TRANSCRIPTIONAL REPRESSOR PROTEIN YY"/>
    <property type="match status" value="1"/>
</dbReference>
<evidence type="ECO:0000256" key="2">
    <source>
        <dbReference type="ARBA" id="ARBA00022737"/>
    </source>
</evidence>
<dbReference type="GO" id="GO:0031519">
    <property type="term" value="C:PcG protein complex"/>
    <property type="evidence" value="ECO:0007669"/>
    <property type="project" value="TreeGrafter"/>
</dbReference>
<gene>
    <name evidence="8" type="ORF">BCR33DRAFT_704985</name>
</gene>
<evidence type="ECO:0000256" key="5">
    <source>
        <dbReference type="PROSITE-ProRule" id="PRU00042"/>
    </source>
</evidence>
<dbReference type="GO" id="GO:0000981">
    <property type="term" value="F:DNA-binding transcription factor activity, RNA polymerase II-specific"/>
    <property type="evidence" value="ECO:0007669"/>
    <property type="project" value="TreeGrafter"/>
</dbReference>
<evidence type="ECO:0000256" key="1">
    <source>
        <dbReference type="ARBA" id="ARBA00022723"/>
    </source>
</evidence>
<organism evidence="8 9">
    <name type="scientific">Rhizoclosmatium globosum</name>
    <dbReference type="NCBI Taxonomy" id="329046"/>
    <lineage>
        <taxon>Eukaryota</taxon>
        <taxon>Fungi</taxon>
        <taxon>Fungi incertae sedis</taxon>
        <taxon>Chytridiomycota</taxon>
        <taxon>Chytridiomycota incertae sedis</taxon>
        <taxon>Chytridiomycetes</taxon>
        <taxon>Chytridiales</taxon>
        <taxon>Chytriomycetaceae</taxon>
        <taxon>Rhizoclosmatium</taxon>
    </lineage>
</organism>
<dbReference type="InterPro" id="IPR036236">
    <property type="entry name" value="Znf_C2H2_sf"/>
</dbReference>
<feature type="region of interest" description="Disordered" evidence="6">
    <location>
        <begin position="112"/>
        <end position="183"/>
    </location>
</feature>
<dbReference type="AlphaFoldDB" id="A0A1Y2AVX6"/>
<keyword evidence="4" id="KW-0862">Zinc</keyword>
<dbReference type="Pfam" id="PF00096">
    <property type="entry name" value="zf-C2H2"/>
    <property type="match status" value="2"/>
</dbReference>
<dbReference type="STRING" id="329046.A0A1Y2AVX6"/>
<keyword evidence="1" id="KW-0479">Metal-binding</keyword>
<dbReference type="GO" id="GO:0008270">
    <property type="term" value="F:zinc ion binding"/>
    <property type="evidence" value="ECO:0007669"/>
    <property type="project" value="UniProtKB-KW"/>
</dbReference>
<dbReference type="GO" id="GO:0005667">
    <property type="term" value="C:transcription regulator complex"/>
    <property type="evidence" value="ECO:0007669"/>
    <property type="project" value="TreeGrafter"/>
</dbReference>
<dbReference type="Proteomes" id="UP000193642">
    <property type="component" value="Unassembled WGS sequence"/>
</dbReference>
<comment type="caution">
    <text evidence="8">The sequence shown here is derived from an EMBL/GenBank/DDBJ whole genome shotgun (WGS) entry which is preliminary data.</text>
</comment>
<feature type="domain" description="C2H2-type" evidence="7">
    <location>
        <begin position="193"/>
        <end position="220"/>
    </location>
</feature>
<dbReference type="OrthoDB" id="8922241at2759"/>
<feature type="domain" description="C2H2-type" evidence="7">
    <location>
        <begin position="280"/>
        <end position="310"/>
    </location>
</feature>
<keyword evidence="2" id="KW-0677">Repeat</keyword>
<keyword evidence="3 5" id="KW-0863">Zinc-finger</keyword>
<protein>
    <recommendedName>
        <fullName evidence="7">C2H2-type domain-containing protein</fullName>
    </recommendedName>
</protein>